<protein>
    <submittedName>
        <fullName evidence="2">Uncharacterized protein</fullName>
    </submittedName>
</protein>
<dbReference type="AlphaFoldDB" id="A0A430B3G9"/>
<comment type="caution">
    <text evidence="2">The sequence shown here is derived from an EMBL/GenBank/DDBJ whole genome shotgun (WGS) entry which is preliminary data.</text>
</comment>
<evidence type="ECO:0000313" key="2">
    <source>
        <dbReference type="EMBL" id="RSU14742.1"/>
    </source>
</evidence>
<proteinExistence type="predicted"/>
<dbReference type="Proteomes" id="UP000286773">
    <property type="component" value="Unassembled WGS sequence"/>
</dbReference>
<evidence type="ECO:0000256" key="1">
    <source>
        <dbReference type="SAM" id="Phobius"/>
    </source>
</evidence>
<reference evidence="2 3" key="1">
    <citation type="submission" date="2017-05" db="EMBL/GenBank/DDBJ databases">
        <title>Vagococcus spp. assemblies.</title>
        <authorList>
            <person name="Gulvik C.A."/>
        </authorList>
    </citation>
    <scope>NUCLEOTIDE SEQUENCE [LARGE SCALE GENOMIC DNA]</scope>
    <source>
        <strain evidence="2 3">LMG 24798</strain>
    </source>
</reference>
<keyword evidence="1" id="KW-0812">Transmembrane</keyword>
<keyword evidence="3" id="KW-1185">Reference proteome</keyword>
<name>A0A430B3G9_9ENTE</name>
<feature type="transmembrane region" description="Helical" evidence="1">
    <location>
        <begin position="6"/>
        <end position="24"/>
    </location>
</feature>
<keyword evidence="1" id="KW-0472">Membrane</keyword>
<organism evidence="2 3">
    <name type="scientific">Vagococcus acidifermentans</name>
    <dbReference type="NCBI Taxonomy" id="564710"/>
    <lineage>
        <taxon>Bacteria</taxon>
        <taxon>Bacillati</taxon>
        <taxon>Bacillota</taxon>
        <taxon>Bacilli</taxon>
        <taxon>Lactobacillales</taxon>
        <taxon>Enterococcaceae</taxon>
        <taxon>Vagococcus</taxon>
    </lineage>
</organism>
<evidence type="ECO:0000313" key="3">
    <source>
        <dbReference type="Proteomes" id="UP000286773"/>
    </source>
</evidence>
<gene>
    <name evidence="2" type="ORF">CBF27_01840</name>
</gene>
<keyword evidence="1" id="KW-1133">Transmembrane helix</keyword>
<dbReference type="EMBL" id="NGKC01000001">
    <property type="protein sequence ID" value="RSU14742.1"/>
    <property type="molecule type" value="Genomic_DNA"/>
</dbReference>
<accession>A0A430B3G9</accession>
<feature type="transmembrane region" description="Helical" evidence="1">
    <location>
        <begin position="59"/>
        <end position="82"/>
    </location>
</feature>
<sequence length="243" mass="28298">MSYVKWAIVYAIALIIVLIFYRLSVQMRVHHLKRTSAGSEIFRKKVDLYTARVINGRHIMYLMLINFLMTIVILCLAFLWFYSDNERQILAIKLRSANESIQQLLKTQDANNTVQAVVSYPKEGLSLEQLNWEGLFSEDTSEEKKSLMESVLFEETRPYFGETTVLLTVNQPAQTISVTLQNHDVDSKYLDTLHTNFDAFVAELEQVAQIEQVDSNFVSQESQEENRMLYVRNDENRHFEVIN</sequence>